<evidence type="ECO:0000256" key="1">
    <source>
        <dbReference type="ARBA" id="ARBA00022801"/>
    </source>
</evidence>
<accession>A0AAE3CZJ8</accession>
<gene>
    <name evidence="3" type="ORF">K1W69_02475</name>
</gene>
<protein>
    <submittedName>
        <fullName evidence="3">Alpha/beta hydrolase</fullName>
    </submittedName>
</protein>
<organism evidence="3 4">
    <name type="scientific">Flavimaribacter sediminis</name>
    <dbReference type="NCBI Taxonomy" id="2865987"/>
    <lineage>
        <taxon>Bacteria</taxon>
        <taxon>Pseudomonadati</taxon>
        <taxon>Pseudomonadota</taxon>
        <taxon>Alphaproteobacteria</taxon>
        <taxon>Hyphomicrobiales</taxon>
        <taxon>Rhizobiaceae</taxon>
        <taxon>Flavimaribacter</taxon>
    </lineage>
</organism>
<evidence type="ECO:0000313" key="4">
    <source>
        <dbReference type="Proteomes" id="UP001196509"/>
    </source>
</evidence>
<reference evidence="3" key="1">
    <citation type="submission" date="2021-08" db="EMBL/GenBank/DDBJ databases">
        <title>Hoeflea bacterium WL0058 sp. nov., isolated from the sediment.</title>
        <authorList>
            <person name="Wang L."/>
            <person name="Zhang D."/>
        </authorList>
    </citation>
    <scope>NUCLEOTIDE SEQUENCE</scope>
    <source>
        <strain evidence="3">WL0058</strain>
    </source>
</reference>
<sequence length="275" mass="30016">MLMHQISDWDDAYANFPHIPGGQDYPASWTLKARNFRDALARDDRAENGLAYGPGDRNRLDLFHPKGQSRGLVVFIHGGYWKAFDNASWSHLAQGALEQGYSVAMPSYTLCPDIRIAGITAEIGKAIAFAASRVSGPIRLTGHSAGGHLVSRMVCKNTSLDGDVVARIERVVSISGVHDLRPLMHTEMNDTLKIDRREALMESPALLEPIAGTQLVCWVGGGERQEFLRQNALLANIWNGLGAATASVEEPDRHHFNVIDGLQDPAHPLTCTVCG</sequence>
<dbReference type="InterPro" id="IPR049492">
    <property type="entry name" value="BD-FAE-like_dom"/>
</dbReference>
<proteinExistence type="predicted"/>
<dbReference type="PANTHER" id="PTHR48081:SF33">
    <property type="entry name" value="KYNURENINE FORMAMIDASE"/>
    <property type="match status" value="1"/>
</dbReference>
<evidence type="ECO:0000313" key="3">
    <source>
        <dbReference type="EMBL" id="MBW8636037.1"/>
    </source>
</evidence>
<name>A0AAE3CZJ8_9HYPH</name>
<feature type="domain" description="BD-FAE-like" evidence="2">
    <location>
        <begin position="60"/>
        <end position="201"/>
    </location>
</feature>
<dbReference type="SUPFAM" id="SSF53474">
    <property type="entry name" value="alpha/beta-Hydrolases"/>
    <property type="match status" value="1"/>
</dbReference>
<dbReference type="Pfam" id="PF20434">
    <property type="entry name" value="BD-FAE"/>
    <property type="match status" value="1"/>
</dbReference>
<dbReference type="Gene3D" id="3.40.50.1820">
    <property type="entry name" value="alpha/beta hydrolase"/>
    <property type="match status" value="1"/>
</dbReference>
<evidence type="ECO:0000259" key="2">
    <source>
        <dbReference type="Pfam" id="PF20434"/>
    </source>
</evidence>
<keyword evidence="4" id="KW-1185">Reference proteome</keyword>
<comment type="caution">
    <text evidence="3">The sequence shown here is derived from an EMBL/GenBank/DDBJ whole genome shotgun (WGS) entry which is preliminary data.</text>
</comment>
<dbReference type="AlphaFoldDB" id="A0AAE3CZJ8"/>
<dbReference type="EMBL" id="JAICBX010000001">
    <property type="protein sequence ID" value="MBW8636037.1"/>
    <property type="molecule type" value="Genomic_DNA"/>
</dbReference>
<dbReference type="InterPro" id="IPR050300">
    <property type="entry name" value="GDXG_lipolytic_enzyme"/>
</dbReference>
<keyword evidence="1 3" id="KW-0378">Hydrolase</keyword>
<dbReference type="RefSeq" id="WP_220227805.1">
    <property type="nucleotide sequence ID" value="NZ_JAICBX010000001.1"/>
</dbReference>
<dbReference type="PANTHER" id="PTHR48081">
    <property type="entry name" value="AB HYDROLASE SUPERFAMILY PROTEIN C4A8.06C"/>
    <property type="match status" value="1"/>
</dbReference>
<dbReference type="GO" id="GO:0016787">
    <property type="term" value="F:hydrolase activity"/>
    <property type="evidence" value="ECO:0007669"/>
    <property type="project" value="UniProtKB-KW"/>
</dbReference>
<dbReference type="InterPro" id="IPR029058">
    <property type="entry name" value="AB_hydrolase_fold"/>
</dbReference>
<dbReference type="Proteomes" id="UP001196509">
    <property type="component" value="Unassembled WGS sequence"/>
</dbReference>